<dbReference type="RefSeq" id="WP_113958205.1">
    <property type="nucleotide sequence ID" value="NZ_QNRR01000003.1"/>
</dbReference>
<dbReference type="InterPro" id="IPR028081">
    <property type="entry name" value="Leu-bd"/>
</dbReference>
<sequence>MNSTPLRPIIICKVAITFLFVICISPGQSAGGYKIGVILATSGPASEIGQPEEKILRALMSYGELQSGAGRVTLEYRDSEGKPERALEYLEQFSKDPKVLAVIGPSTSGEAIPLARKAAEYQLPLLALAASKKITQHPEDPSRTNPWVFQFAQNDALAAQKLVTTLASQSGSTQKIAFLYSEDGFGKSGAEVFQEAAKRASAIQVEDGAGKSGAEVFQEVAKRASAIQVAHHASYPPDLPHPEAVINAIPSEASAVVLWGTTPGPALLVAAMRKTKPNIPIYLSHGNASPAFLKAVGPAGEGVILMGSRVLLPLDASKDGSTERDKAIHVFQRFWALRFDSPPSHFAGHARDALYSALLAIEASSSPVSRDQILAALESLGTFTGVTGNFRFTPDDHAGLDQSALEVFVVRDGRFAILDAKKR</sequence>
<dbReference type="Proteomes" id="UP000253426">
    <property type="component" value="Unassembled WGS sequence"/>
</dbReference>
<protein>
    <submittedName>
        <fullName evidence="4">Amino acid/amide ABC transporter substrate-binding protein (HAAT family)</fullName>
    </submittedName>
</protein>
<dbReference type="Gene3D" id="3.40.50.2300">
    <property type="match status" value="4"/>
</dbReference>
<dbReference type="PANTHER" id="PTHR30483">
    <property type="entry name" value="LEUCINE-SPECIFIC-BINDING PROTEIN"/>
    <property type="match status" value="1"/>
</dbReference>
<dbReference type="SUPFAM" id="SSF53822">
    <property type="entry name" value="Periplasmic binding protein-like I"/>
    <property type="match status" value="1"/>
</dbReference>
<dbReference type="Pfam" id="PF13458">
    <property type="entry name" value="Peripla_BP_6"/>
    <property type="match status" value="1"/>
</dbReference>
<dbReference type="InterPro" id="IPR051010">
    <property type="entry name" value="BCAA_transport"/>
</dbReference>
<evidence type="ECO:0000256" key="1">
    <source>
        <dbReference type="ARBA" id="ARBA00010062"/>
    </source>
</evidence>
<keyword evidence="2" id="KW-0732">Signal</keyword>
<dbReference type="PANTHER" id="PTHR30483:SF38">
    <property type="entry name" value="BLR7848 PROTEIN"/>
    <property type="match status" value="1"/>
</dbReference>
<dbReference type="EMBL" id="QNRR01000003">
    <property type="protein sequence ID" value="RBP45060.1"/>
    <property type="molecule type" value="Genomic_DNA"/>
</dbReference>
<reference evidence="4 5" key="1">
    <citation type="submission" date="2018-06" db="EMBL/GenBank/DDBJ databases">
        <title>Genomic Encyclopedia of Type Strains, Phase IV (KMG-IV): sequencing the most valuable type-strain genomes for metagenomic binning, comparative biology and taxonomic classification.</title>
        <authorList>
            <person name="Goeker M."/>
        </authorList>
    </citation>
    <scope>NUCLEOTIDE SEQUENCE [LARGE SCALE GENOMIC DNA]</scope>
    <source>
        <strain evidence="4 5">DSM 25532</strain>
    </source>
</reference>
<feature type="domain" description="Leucine-binding protein" evidence="3">
    <location>
        <begin position="33"/>
        <end position="200"/>
    </location>
</feature>
<evidence type="ECO:0000256" key="2">
    <source>
        <dbReference type="ARBA" id="ARBA00022729"/>
    </source>
</evidence>
<evidence type="ECO:0000313" key="4">
    <source>
        <dbReference type="EMBL" id="RBP45060.1"/>
    </source>
</evidence>
<dbReference type="InterPro" id="IPR028082">
    <property type="entry name" value="Peripla_BP_I"/>
</dbReference>
<dbReference type="AlphaFoldDB" id="A0A366HNH6"/>
<comment type="caution">
    <text evidence="4">The sequence shown here is derived from an EMBL/GenBank/DDBJ whole genome shotgun (WGS) entry which is preliminary data.</text>
</comment>
<evidence type="ECO:0000259" key="3">
    <source>
        <dbReference type="Pfam" id="PF13458"/>
    </source>
</evidence>
<proteinExistence type="inferred from homology"/>
<name>A0A366HNH6_9BACT</name>
<evidence type="ECO:0000313" key="5">
    <source>
        <dbReference type="Proteomes" id="UP000253426"/>
    </source>
</evidence>
<comment type="similarity">
    <text evidence="1">Belongs to the leucine-binding protein family.</text>
</comment>
<keyword evidence="5" id="KW-1185">Reference proteome</keyword>
<dbReference type="OrthoDB" id="9783240at2"/>
<gene>
    <name evidence="4" type="ORF">DES53_10355</name>
</gene>
<accession>A0A366HNH6</accession>
<organism evidence="4 5">
    <name type="scientific">Roseimicrobium gellanilyticum</name>
    <dbReference type="NCBI Taxonomy" id="748857"/>
    <lineage>
        <taxon>Bacteria</taxon>
        <taxon>Pseudomonadati</taxon>
        <taxon>Verrucomicrobiota</taxon>
        <taxon>Verrucomicrobiia</taxon>
        <taxon>Verrucomicrobiales</taxon>
        <taxon>Verrucomicrobiaceae</taxon>
        <taxon>Roseimicrobium</taxon>
    </lineage>
</organism>